<name>A0A2V2UWF4_TRYCR</name>
<dbReference type="PANTHER" id="PTHR33129:SF3">
    <property type="entry name" value="HOT SPOT (RHS) PROTEIN, PUTATIVE-RELATED"/>
    <property type="match status" value="1"/>
</dbReference>
<accession>A0A2V2UWF4</accession>
<evidence type="ECO:0000259" key="1">
    <source>
        <dbReference type="Pfam" id="PF07999"/>
    </source>
</evidence>
<dbReference type="NCBIfam" id="TIGR01631">
    <property type="entry name" value="Trypano_RHS"/>
    <property type="match status" value="1"/>
</dbReference>
<comment type="caution">
    <text evidence="2">The sequence shown here is derived from an EMBL/GenBank/DDBJ whole genome shotgun (WGS) entry which is preliminary data.</text>
</comment>
<evidence type="ECO:0000313" key="2">
    <source>
        <dbReference type="EMBL" id="PWU88469.1"/>
    </source>
</evidence>
<dbReference type="VEuPathDB" id="TriTrypDB:TcCL_Unassigned04779"/>
<dbReference type="Pfam" id="PF07999">
    <property type="entry name" value="RHSP"/>
    <property type="match status" value="1"/>
</dbReference>
<feature type="domain" description="Retrotransposon hot spot protein,C-terminal" evidence="1">
    <location>
        <begin position="1"/>
        <end position="198"/>
    </location>
</feature>
<gene>
    <name evidence="2" type="ORF">C4B63_73g75</name>
</gene>
<organism evidence="2 3">
    <name type="scientific">Trypanosoma cruzi</name>
    <dbReference type="NCBI Taxonomy" id="5693"/>
    <lineage>
        <taxon>Eukaryota</taxon>
        <taxon>Discoba</taxon>
        <taxon>Euglenozoa</taxon>
        <taxon>Kinetoplastea</taxon>
        <taxon>Metakinetoplastina</taxon>
        <taxon>Trypanosomatida</taxon>
        <taxon>Trypanosomatidae</taxon>
        <taxon>Trypanosoma</taxon>
        <taxon>Schizotrypanum</taxon>
    </lineage>
</organism>
<dbReference type="VEuPathDB" id="TriTrypDB:TCSYLVIO_008020"/>
<sequence length="367" mass="41911">MIVVSSPKVSNYDEWEKQAKASRIIMNCPDEMDVKAMCAWMKRGLEPNEQAGYWKEVKEHMEKVGPIPRHIFDEKIYIVRLGAVNGALLAIKDTDVGKYFALGGEEKWYSEDPSHKLVKIVRERTDEGAEVFLNASICDDIGFRIADHLAKAMTTKDFLLLILRSRGALVSHALEQFGLRVFMRGEFVSALVKGLKDLRSSKRNKAQDSVLNLNHQGHPTRTVGLGKLENGVERVPMEYGVLYIPAAQNFPLVDGFFFVDSPRKTLVGLRITTAGEHRTIPSTVKQFKNNMATYFNDWEELSRDMSWEMIYVQRADSTLITKWQRCGPVNTENLSDDEKEIVAFWKGKVHEYQFVLTTDFVNKIRAK</sequence>
<dbReference type="InterPro" id="IPR046836">
    <property type="entry name" value="RHS_C"/>
</dbReference>
<dbReference type="VEuPathDB" id="TriTrypDB:TcBrA4_0156950"/>
<dbReference type="InterPro" id="IPR052980">
    <property type="entry name" value="Crinkler_effector"/>
</dbReference>
<dbReference type="VEuPathDB" id="TriTrypDB:TCDM_11924"/>
<dbReference type="InterPro" id="IPR006518">
    <property type="entry name" value="Trypano_RHS"/>
</dbReference>
<protein>
    <submittedName>
        <fullName evidence="2">Putative retrotransposon hot spot (RHS) protein</fullName>
    </submittedName>
</protein>
<dbReference type="AlphaFoldDB" id="A0A2V2UWF4"/>
<reference evidence="2 3" key="1">
    <citation type="journal article" date="2018" name="Microb. Genom.">
        <title>Expanding an expanded genome: long-read sequencing of Trypanosoma cruzi.</title>
        <authorList>
            <person name="Berna L."/>
            <person name="Rodriguez M."/>
            <person name="Chiribao M.L."/>
            <person name="Parodi-Talice A."/>
            <person name="Pita S."/>
            <person name="Rijo G."/>
            <person name="Alvarez-Valin F."/>
            <person name="Robello C."/>
        </authorList>
    </citation>
    <scope>NUCLEOTIDE SEQUENCE [LARGE SCALE GENOMIC DNA]</scope>
    <source>
        <strain evidence="2 3">Dm28c</strain>
    </source>
</reference>
<dbReference type="EMBL" id="PRFA01000073">
    <property type="protein sequence ID" value="PWU88469.1"/>
    <property type="molecule type" value="Genomic_DNA"/>
</dbReference>
<proteinExistence type="predicted"/>
<dbReference type="VEuPathDB" id="TriTrypDB:TcG_05602"/>
<dbReference type="VEuPathDB" id="TriTrypDB:C3747_380g22"/>
<evidence type="ECO:0000313" key="3">
    <source>
        <dbReference type="Proteomes" id="UP000246121"/>
    </source>
</evidence>
<dbReference type="VEuPathDB" id="TriTrypDB:C4B63_73g75"/>
<dbReference type="Proteomes" id="UP000246121">
    <property type="component" value="Unassembled WGS sequence"/>
</dbReference>
<dbReference type="PANTHER" id="PTHR33129">
    <property type="entry name" value="PROTEIN KINASE DOMAIN-CONTAINING PROTEIN-RELATED"/>
    <property type="match status" value="1"/>
</dbReference>